<dbReference type="STRING" id="1821621.A8C75_04985"/>
<dbReference type="RefSeq" id="WP_067378974.1">
    <property type="nucleotide sequence ID" value="NZ_CP015839.1"/>
</dbReference>
<evidence type="ECO:0000313" key="5">
    <source>
        <dbReference type="EMBL" id="ANG61902.1"/>
    </source>
</evidence>
<keyword evidence="1" id="KW-0479">Metal-binding</keyword>
<dbReference type="GO" id="GO:0005829">
    <property type="term" value="C:cytosol"/>
    <property type="evidence" value="ECO:0007669"/>
    <property type="project" value="TreeGrafter"/>
</dbReference>
<name>A0A1A9EVR9_9GAMM</name>
<dbReference type="Gene3D" id="3.40.50.1000">
    <property type="entry name" value="HAD superfamily/HAD-like"/>
    <property type="match status" value="1"/>
</dbReference>
<proteinExistence type="predicted"/>
<keyword evidence="6" id="KW-1185">Reference proteome</keyword>
<dbReference type="PANTHER" id="PTHR43434:SF23">
    <property type="entry name" value="PHOSPHOGLYCOLATE PHOSPHATASE"/>
    <property type="match status" value="1"/>
</dbReference>
<dbReference type="Pfam" id="PF13419">
    <property type="entry name" value="HAD_2"/>
    <property type="match status" value="1"/>
</dbReference>
<keyword evidence="4" id="KW-0119">Carbohydrate metabolism</keyword>
<evidence type="ECO:0000256" key="1">
    <source>
        <dbReference type="ARBA" id="ARBA00022723"/>
    </source>
</evidence>
<dbReference type="InterPro" id="IPR036412">
    <property type="entry name" value="HAD-like_sf"/>
</dbReference>
<protein>
    <submittedName>
        <fullName evidence="5">Phosphoglycolate phosphatase</fullName>
    </submittedName>
</protein>
<dbReference type="InterPro" id="IPR023214">
    <property type="entry name" value="HAD_sf"/>
</dbReference>
<dbReference type="InterPro" id="IPR006439">
    <property type="entry name" value="HAD-SF_hydro_IA"/>
</dbReference>
<organism evidence="5 6">
    <name type="scientific">Marinobacterium aestuarii</name>
    <dbReference type="NCBI Taxonomy" id="1821621"/>
    <lineage>
        <taxon>Bacteria</taxon>
        <taxon>Pseudomonadati</taxon>
        <taxon>Pseudomonadota</taxon>
        <taxon>Gammaproteobacteria</taxon>
        <taxon>Oceanospirillales</taxon>
        <taxon>Oceanospirillaceae</taxon>
        <taxon>Marinobacterium</taxon>
    </lineage>
</organism>
<dbReference type="NCBIfam" id="TIGR01549">
    <property type="entry name" value="HAD-SF-IA-v1"/>
    <property type="match status" value="1"/>
</dbReference>
<dbReference type="GO" id="GO:0008967">
    <property type="term" value="F:phosphoglycolate phosphatase activity"/>
    <property type="evidence" value="ECO:0007669"/>
    <property type="project" value="TreeGrafter"/>
</dbReference>
<accession>A0A1A9EVR9</accession>
<evidence type="ECO:0000313" key="6">
    <source>
        <dbReference type="Proteomes" id="UP000078070"/>
    </source>
</evidence>
<dbReference type="SFLD" id="SFLDS00003">
    <property type="entry name" value="Haloacid_Dehalogenase"/>
    <property type="match status" value="1"/>
</dbReference>
<gene>
    <name evidence="5" type="ORF">A8C75_04985</name>
</gene>
<dbReference type="GO" id="GO:0006281">
    <property type="term" value="P:DNA repair"/>
    <property type="evidence" value="ECO:0007669"/>
    <property type="project" value="TreeGrafter"/>
</dbReference>
<dbReference type="Gene3D" id="1.10.150.240">
    <property type="entry name" value="Putative phosphatase, domain 2"/>
    <property type="match status" value="1"/>
</dbReference>
<reference evidence="6" key="1">
    <citation type="submission" date="2016-05" db="EMBL/GenBank/DDBJ databases">
        <authorList>
            <person name="Baek K."/>
            <person name="Yang S.-J."/>
        </authorList>
    </citation>
    <scope>NUCLEOTIDE SEQUENCE [LARGE SCALE GENOMIC DNA]</scope>
    <source>
        <strain evidence="6">ST58-10</strain>
    </source>
</reference>
<evidence type="ECO:0000256" key="3">
    <source>
        <dbReference type="ARBA" id="ARBA00022842"/>
    </source>
</evidence>
<reference evidence="5 6" key="2">
    <citation type="journal article" date="2018" name="Int. J. Syst. Evol. Microbiol.">
        <title>Marinobacterium aestuarii sp. nov., a benzene-degrading marine bacterium isolated from estuary sediment.</title>
        <authorList>
            <person name="Bae S.S."/>
            <person name="Jung J."/>
            <person name="Chung D."/>
            <person name="Baek K."/>
        </authorList>
    </citation>
    <scope>NUCLEOTIDE SEQUENCE [LARGE SCALE GENOMIC DNA]</scope>
    <source>
        <strain evidence="5 6">ST58-10</strain>
    </source>
</reference>
<evidence type="ECO:0000256" key="4">
    <source>
        <dbReference type="ARBA" id="ARBA00023277"/>
    </source>
</evidence>
<dbReference type="SUPFAM" id="SSF56784">
    <property type="entry name" value="HAD-like"/>
    <property type="match status" value="1"/>
</dbReference>
<keyword evidence="2" id="KW-0378">Hydrolase</keyword>
<dbReference type="EMBL" id="CP015839">
    <property type="protein sequence ID" value="ANG61902.1"/>
    <property type="molecule type" value="Genomic_DNA"/>
</dbReference>
<dbReference type="InterPro" id="IPR050155">
    <property type="entry name" value="HAD-like_hydrolase_sf"/>
</dbReference>
<dbReference type="AlphaFoldDB" id="A0A1A9EVR9"/>
<dbReference type="PANTHER" id="PTHR43434">
    <property type="entry name" value="PHOSPHOGLYCOLATE PHOSPHATASE"/>
    <property type="match status" value="1"/>
</dbReference>
<sequence>MTQPDTPLQAVLFDLDGTLLDTAPDFIWVINRLLAQEQHSAQDFDALRQQVSNGATAMVCTAFGLPEDHPRVARLRQRFLDIYLEHLAIKTEPFAGIMPLLDWLEHCAIPWGIVTNKPELYTHKLLQRLNLHHRAGTIICPEQVQHRKPHPESIWLACRELDCTPENSVYVGDHIRDIEAGRRAGLSTIAALYGYIGPDEDPRDWRSDHSVDHADAIKPLLQSLYRLS</sequence>
<dbReference type="OrthoDB" id="9776368at2"/>
<evidence type="ECO:0000256" key="2">
    <source>
        <dbReference type="ARBA" id="ARBA00022801"/>
    </source>
</evidence>
<dbReference type="KEGG" id="mars:A8C75_04985"/>
<keyword evidence="3" id="KW-0460">Magnesium</keyword>
<dbReference type="GO" id="GO:0046872">
    <property type="term" value="F:metal ion binding"/>
    <property type="evidence" value="ECO:0007669"/>
    <property type="project" value="UniProtKB-KW"/>
</dbReference>
<dbReference type="InterPro" id="IPR041492">
    <property type="entry name" value="HAD_2"/>
</dbReference>
<dbReference type="Proteomes" id="UP000078070">
    <property type="component" value="Chromosome"/>
</dbReference>
<dbReference type="SFLD" id="SFLDG01129">
    <property type="entry name" value="C1.5:_HAD__Beta-PGM__Phosphata"/>
    <property type="match status" value="1"/>
</dbReference>
<dbReference type="InterPro" id="IPR023198">
    <property type="entry name" value="PGP-like_dom2"/>
</dbReference>